<comment type="caution">
    <text evidence="14">The sequence shown here is derived from an EMBL/GenBank/DDBJ whole genome shotgun (WGS) entry which is preliminary data.</text>
</comment>
<feature type="compositionally biased region" description="Polar residues" evidence="10">
    <location>
        <begin position="266"/>
        <end position="283"/>
    </location>
</feature>
<feature type="compositionally biased region" description="Polar residues" evidence="10">
    <location>
        <begin position="545"/>
        <end position="577"/>
    </location>
</feature>
<evidence type="ECO:0000313" key="15">
    <source>
        <dbReference type="Proteomes" id="UP001044222"/>
    </source>
</evidence>
<keyword evidence="11" id="KW-0812">Transmembrane</keyword>
<feature type="compositionally biased region" description="Low complexity" evidence="10">
    <location>
        <begin position="167"/>
        <end position="216"/>
    </location>
</feature>
<keyword evidence="8" id="KW-0325">Glycoprotein</keyword>
<feature type="compositionally biased region" description="Polar residues" evidence="10">
    <location>
        <begin position="150"/>
        <end position="166"/>
    </location>
</feature>
<feature type="compositionally biased region" description="Polar residues" evidence="10">
    <location>
        <begin position="295"/>
        <end position="313"/>
    </location>
</feature>
<dbReference type="SMART" id="SM00181">
    <property type="entry name" value="EGF"/>
    <property type="match status" value="3"/>
</dbReference>
<evidence type="ECO:0000256" key="2">
    <source>
        <dbReference type="ARBA" id="ARBA00022475"/>
    </source>
</evidence>
<dbReference type="PANTHER" id="PTHR24037">
    <property type="entry name" value="HEART DEVELOPMENT PROTEIN WITH EGF-LIKE DOMAINS 1"/>
    <property type="match status" value="1"/>
</dbReference>
<organism evidence="14 15">
    <name type="scientific">Anguilla anguilla</name>
    <name type="common">European freshwater eel</name>
    <name type="synonym">Muraena anguilla</name>
    <dbReference type="NCBI Taxonomy" id="7936"/>
    <lineage>
        <taxon>Eukaryota</taxon>
        <taxon>Metazoa</taxon>
        <taxon>Chordata</taxon>
        <taxon>Craniata</taxon>
        <taxon>Vertebrata</taxon>
        <taxon>Euteleostomi</taxon>
        <taxon>Actinopterygii</taxon>
        <taxon>Neopterygii</taxon>
        <taxon>Teleostei</taxon>
        <taxon>Anguilliformes</taxon>
        <taxon>Anguillidae</taxon>
        <taxon>Anguilla</taxon>
    </lineage>
</organism>
<dbReference type="GO" id="GO:0007507">
    <property type="term" value="P:heart development"/>
    <property type="evidence" value="ECO:0007669"/>
    <property type="project" value="TreeGrafter"/>
</dbReference>
<keyword evidence="6 11" id="KW-0472">Membrane</keyword>
<dbReference type="SMART" id="SM00179">
    <property type="entry name" value="EGF_CA"/>
    <property type="match status" value="1"/>
</dbReference>
<feature type="compositionally biased region" description="Polar residues" evidence="10">
    <location>
        <begin position="96"/>
        <end position="120"/>
    </location>
</feature>
<dbReference type="InterPro" id="IPR001881">
    <property type="entry name" value="EGF-like_Ca-bd_dom"/>
</dbReference>
<comment type="caution">
    <text evidence="9">Lacks conserved residue(s) required for the propagation of feature annotation.</text>
</comment>
<feature type="transmembrane region" description="Helical" evidence="11">
    <location>
        <begin position="891"/>
        <end position="916"/>
    </location>
</feature>
<gene>
    <name evidence="14" type="ORF">ANANG_G00277770</name>
</gene>
<protein>
    <recommendedName>
        <fullName evidence="13">EGF-like domain-containing protein</fullName>
    </recommendedName>
</protein>
<evidence type="ECO:0000256" key="10">
    <source>
        <dbReference type="SAM" id="MobiDB-lite"/>
    </source>
</evidence>
<feature type="region of interest" description="Disordered" evidence="10">
    <location>
        <begin position="150"/>
        <end position="444"/>
    </location>
</feature>
<feature type="compositionally biased region" description="Polar residues" evidence="10">
    <location>
        <begin position="528"/>
        <end position="538"/>
    </location>
</feature>
<feature type="region of interest" description="Disordered" evidence="10">
    <location>
        <begin position="94"/>
        <end position="136"/>
    </location>
</feature>
<comment type="subcellular location">
    <subcellularLocation>
        <location evidence="1">Cell membrane</location>
    </subcellularLocation>
</comment>
<sequence>METCSVIQKSRLVLLALLLIVFNALCAARSFTASTDTDHTAMTESYLPFNVTNLEEITALPTEFVNTASSSTRGAVTEWENSASTEIRDPLLGFSEEQQPPTEANSATEVNASTRTSVDTESWDSPALTDGAYTSSTISRAGERTLLSVTTNSTAPYTDNSSPYSETSPYSKNTSSYSKNTSPYSDNSSPYSDLSSPYSDNSSHSENTSSYSENTSPFSENSTPYSEEFNSSQAYSQGFTQEGRSESTVNGVSTDGATSPGFDQSDAPSGSFSSHFPTNSSRSAHSETGLPSDISEPSTGTEPDSTPNSTPPLTITDRGGGDGADTTHFGHTSRAGTYQSETGYPSSSEPSVPSTEDNAPNTSRPGKESAITSVSAAGTTTESSTGAFRPPAQDHTQDHTQDTQPHTQEDDPDQAFSTVAPEGDDTTTVIYSPSTVFPFTPETERPAMTTEVLATTLMTSTERTQFAEGDTFQTATSASATMPGSTTTPHRPGTSAEPSTPPTTTATATTTTTTTTTAATTAFPWTTLEPQASPSTAQYLPPSHTAGTVSHTSAATSPISTDVSTLHLETSTATPGNATRRAGHTTASYSNTARSRTVPAHTTGNHTDRASTTFQATTVQMHVRPTVMPESPCGSNPCRNGGTCMLEGGKGHRCVCLPSWTGPDCSEDMDECVSAPCPVGSKCVNTRGSFGCVCPLGSDLEHGRACTRARTFLGTFHLSNVPFNSTHPRSFGLHELQREIIQLLNASLSVLKGYSRSTLNKSEGDGVQISAVHTFAMSADVTSELVTKKIEAFLESCSQAVGHCKVALHHSLLYKAESLCIAMGTQCDPERTNCTDADGTTSCQCHAGYFKHNIEDLTCRECEDGFKLENGTCVRCMFGFGGFNCGNFYKLITVVVSPAGGVLLLILIIALIVTCCRKDKNDISKIIFKSGDFQLSPYAEYPKNNRVSMEWGRETIEMQENGSTKNLLQMTDIYYSPALRNPELERSGLYPFSGMPGSRHSCIYPAQWNPSFISDDTRRRDYF</sequence>
<feature type="compositionally biased region" description="Polar residues" evidence="10">
    <location>
        <begin position="426"/>
        <end position="437"/>
    </location>
</feature>
<evidence type="ECO:0000256" key="3">
    <source>
        <dbReference type="ARBA" id="ARBA00022536"/>
    </source>
</evidence>
<feature type="compositionally biased region" description="Polar residues" evidence="10">
    <location>
        <begin position="475"/>
        <end position="489"/>
    </location>
</feature>
<dbReference type="FunFam" id="2.10.25.10:FF:000610">
    <property type="entry name" value="protein HEG homolog 1 isoform X1"/>
    <property type="match status" value="1"/>
</dbReference>
<evidence type="ECO:0000259" key="13">
    <source>
        <dbReference type="PROSITE" id="PS50026"/>
    </source>
</evidence>
<dbReference type="Pfam" id="PF07645">
    <property type="entry name" value="EGF_CA"/>
    <property type="match status" value="1"/>
</dbReference>
<keyword evidence="11" id="KW-1133">Transmembrane helix</keyword>
<keyword evidence="15" id="KW-1185">Reference proteome</keyword>
<keyword evidence="7 9" id="KW-1015">Disulfide bond</keyword>
<evidence type="ECO:0000256" key="9">
    <source>
        <dbReference type="PROSITE-ProRule" id="PRU00076"/>
    </source>
</evidence>
<reference evidence="14" key="1">
    <citation type="submission" date="2021-01" db="EMBL/GenBank/DDBJ databases">
        <title>A chromosome-scale assembly of European eel, Anguilla anguilla.</title>
        <authorList>
            <person name="Henkel C."/>
            <person name="Jong-Raadsen S.A."/>
            <person name="Dufour S."/>
            <person name="Weltzien F.-A."/>
            <person name="Palstra A.P."/>
            <person name="Pelster B."/>
            <person name="Spaink H.P."/>
            <person name="Van Den Thillart G.E."/>
            <person name="Jansen H."/>
            <person name="Zahm M."/>
            <person name="Klopp C."/>
            <person name="Cedric C."/>
            <person name="Louis A."/>
            <person name="Berthelot C."/>
            <person name="Parey E."/>
            <person name="Roest Crollius H."/>
            <person name="Montfort J."/>
            <person name="Robinson-Rechavi M."/>
            <person name="Bucao C."/>
            <person name="Bouchez O."/>
            <person name="Gislard M."/>
            <person name="Lluch J."/>
            <person name="Milhes M."/>
            <person name="Lampietro C."/>
            <person name="Lopez Roques C."/>
            <person name="Donnadieu C."/>
            <person name="Braasch I."/>
            <person name="Desvignes T."/>
            <person name="Postlethwait J."/>
            <person name="Bobe J."/>
            <person name="Guiguen Y."/>
            <person name="Dirks R."/>
        </authorList>
    </citation>
    <scope>NUCLEOTIDE SEQUENCE</scope>
    <source>
        <strain evidence="14">Tag_6206</strain>
        <tissue evidence="14">Liver</tissue>
    </source>
</reference>
<evidence type="ECO:0000256" key="6">
    <source>
        <dbReference type="ARBA" id="ARBA00023136"/>
    </source>
</evidence>
<dbReference type="InterPro" id="IPR000742">
    <property type="entry name" value="EGF"/>
</dbReference>
<evidence type="ECO:0000256" key="8">
    <source>
        <dbReference type="ARBA" id="ARBA00023180"/>
    </source>
</evidence>
<feature type="domain" description="EGF-like" evidence="13">
    <location>
        <begin position="668"/>
        <end position="704"/>
    </location>
</feature>
<evidence type="ECO:0000256" key="5">
    <source>
        <dbReference type="ARBA" id="ARBA00022737"/>
    </source>
</evidence>
<dbReference type="AlphaFoldDB" id="A0A9D3LM93"/>
<dbReference type="InterPro" id="IPR000152">
    <property type="entry name" value="EGF-type_Asp/Asn_hydroxyl_site"/>
</dbReference>
<dbReference type="EMBL" id="JAFIRN010000016">
    <property type="protein sequence ID" value="KAG5833615.1"/>
    <property type="molecule type" value="Genomic_DNA"/>
</dbReference>
<feature type="region of interest" description="Disordered" evidence="10">
    <location>
        <begin position="475"/>
        <end position="608"/>
    </location>
</feature>
<feature type="disulfide bond" evidence="9">
    <location>
        <begin position="656"/>
        <end position="665"/>
    </location>
</feature>
<name>A0A9D3LM93_ANGAN</name>
<dbReference type="CDD" id="cd00054">
    <property type="entry name" value="EGF_CA"/>
    <property type="match status" value="2"/>
</dbReference>
<dbReference type="InterPro" id="IPR049883">
    <property type="entry name" value="NOTCH1_EGF-like"/>
</dbReference>
<accession>A0A9D3LM93</accession>
<feature type="compositionally biased region" description="Polar residues" evidence="10">
    <location>
        <begin position="355"/>
        <end position="364"/>
    </location>
</feature>
<dbReference type="PROSITE" id="PS00022">
    <property type="entry name" value="EGF_1"/>
    <property type="match status" value="1"/>
</dbReference>
<feature type="compositionally biased region" description="Polar residues" evidence="10">
    <location>
        <begin position="585"/>
        <end position="608"/>
    </location>
</feature>
<keyword evidence="4 12" id="KW-0732">Signal</keyword>
<dbReference type="PROSITE" id="PS50026">
    <property type="entry name" value="EGF_3"/>
    <property type="match status" value="2"/>
</dbReference>
<keyword evidence="5" id="KW-0677">Repeat</keyword>
<evidence type="ECO:0000256" key="12">
    <source>
        <dbReference type="SAM" id="SignalP"/>
    </source>
</evidence>
<dbReference type="InterPro" id="IPR018097">
    <property type="entry name" value="EGF_Ca-bd_CS"/>
</dbReference>
<proteinExistence type="predicted"/>
<dbReference type="PROSITE" id="PS00010">
    <property type="entry name" value="ASX_HYDROXYL"/>
    <property type="match status" value="1"/>
</dbReference>
<evidence type="ECO:0000313" key="14">
    <source>
        <dbReference type="EMBL" id="KAG5833615.1"/>
    </source>
</evidence>
<feature type="compositionally biased region" description="Polar residues" evidence="10">
    <location>
        <begin position="217"/>
        <end position="257"/>
    </location>
</feature>
<feature type="compositionally biased region" description="Low complexity" evidence="10">
    <location>
        <begin position="345"/>
        <end position="354"/>
    </location>
</feature>
<feature type="compositionally biased region" description="Low complexity" evidence="10">
    <location>
        <begin position="372"/>
        <end position="387"/>
    </location>
</feature>
<dbReference type="Gene3D" id="2.10.25.10">
    <property type="entry name" value="Laminin"/>
    <property type="match status" value="2"/>
</dbReference>
<keyword evidence="3 9" id="KW-0245">EGF-like domain</keyword>
<keyword evidence="2" id="KW-1003">Cell membrane</keyword>
<feature type="chain" id="PRO_5038581117" description="EGF-like domain-containing protein" evidence="12">
    <location>
        <begin position="29"/>
        <end position="1023"/>
    </location>
</feature>
<evidence type="ECO:0000256" key="11">
    <source>
        <dbReference type="SAM" id="Phobius"/>
    </source>
</evidence>
<feature type="domain" description="EGF-like" evidence="13">
    <location>
        <begin position="629"/>
        <end position="666"/>
    </location>
</feature>
<dbReference type="SUPFAM" id="SSF57196">
    <property type="entry name" value="EGF/Laminin"/>
    <property type="match status" value="2"/>
</dbReference>
<dbReference type="Proteomes" id="UP001044222">
    <property type="component" value="Chromosome 16"/>
</dbReference>
<dbReference type="PANTHER" id="PTHR24037:SF3">
    <property type="entry name" value="PROTEIN HEG HOMOLOG 1"/>
    <property type="match status" value="1"/>
</dbReference>
<dbReference type="GO" id="GO:0005509">
    <property type="term" value="F:calcium ion binding"/>
    <property type="evidence" value="ECO:0007669"/>
    <property type="project" value="InterPro"/>
</dbReference>
<dbReference type="Pfam" id="PF00008">
    <property type="entry name" value="EGF"/>
    <property type="match status" value="1"/>
</dbReference>
<evidence type="ECO:0000256" key="4">
    <source>
        <dbReference type="ARBA" id="ARBA00022729"/>
    </source>
</evidence>
<feature type="compositionally biased region" description="Low complexity" evidence="10">
    <location>
        <begin position="502"/>
        <end position="527"/>
    </location>
</feature>
<evidence type="ECO:0000256" key="1">
    <source>
        <dbReference type="ARBA" id="ARBA00004236"/>
    </source>
</evidence>
<evidence type="ECO:0000256" key="7">
    <source>
        <dbReference type="ARBA" id="ARBA00023157"/>
    </source>
</evidence>
<feature type="signal peptide" evidence="12">
    <location>
        <begin position="1"/>
        <end position="28"/>
    </location>
</feature>
<dbReference type="PROSITE" id="PS01187">
    <property type="entry name" value="EGF_CA"/>
    <property type="match status" value="1"/>
</dbReference>
<dbReference type="GO" id="GO:0005886">
    <property type="term" value="C:plasma membrane"/>
    <property type="evidence" value="ECO:0007669"/>
    <property type="project" value="UniProtKB-SubCell"/>
</dbReference>
<feature type="compositionally biased region" description="Polar residues" evidence="10">
    <location>
        <begin position="334"/>
        <end position="344"/>
    </location>
</feature>